<keyword evidence="4" id="KW-1185">Reference proteome</keyword>
<evidence type="ECO:0000256" key="1">
    <source>
        <dbReference type="SAM" id="MobiDB-lite"/>
    </source>
</evidence>
<evidence type="ECO:0008006" key="5">
    <source>
        <dbReference type="Google" id="ProtNLM"/>
    </source>
</evidence>
<comment type="caution">
    <text evidence="3">The sequence shown here is derived from an EMBL/GenBank/DDBJ whole genome shotgun (WGS) entry which is preliminary data.</text>
</comment>
<keyword evidence="2" id="KW-0732">Signal</keyword>
<dbReference type="Pfam" id="PF15002">
    <property type="entry name" value="ERK-JNK_inhib"/>
    <property type="match status" value="1"/>
</dbReference>
<sequence>MKLWLVLHLLVQSSFCKIDHEEVHVGEKKDVHKQEHEQLEAHKVDPKQTQIDHAKIYTGLFKASRRQHQIAINSAKGIDIDKRRGFLEEIIVNIRNILTETRLVIERIGHPASAPFPHDSETLKDAISKVLENTALFTDLSLHFPKVFLKKMEKDRKLKTVIIWAYEYSKDTGLMDEDTKKVVHLMAQQHLIIPREEGYENPYDTTENKEEVARKAYEDDQKKRKEKEKEHDLKTKKKKTGPKLTKSEL</sequence>
<dbReference type="AlphaFoldDB" id="A0A2A2LSN5"/>
<dbReference type="STRING" id="2018661.A0A2A2LSN5"/>
<gene>
    <name evidence="3" type="ORF">WR25_13612</name>
</gene>
<organism evidence="3 4">
    <name type="scientific">Diploscapter pachys</name>
    <dbReference type="NCBI Taxonomy" id="2018661"/>
    <lineage>
        <taxon>Eukaryota</taxon>
        <taxon>Metazoa</taxon>
        <taxon>Ecdysozoa</taxon>
        <taxon>Nematoda</taxon>
        <taxon>Chromadorea</taxon>
        <taxon>Rhabditida</taxon>
        <taxon>Rhabditina</taxon>
        <taxon>Rhabditomorpha</taxon>
        <taxon>Rhabditoidea</taxon>
        <taxon>Rhabditidae</taxon>
        <taxon>Diploscapter</taxon>
    </lineage>
</organism>
<dbReference type="Proteomes" id="UP000218231">
    <property type="component" value="Unassembled WGS sequence"/>
</dbReference>
<protein>
    <recommendedName>
        <fullName evidence="5">Coiled-coil domain-containing protein 134</fullName>
    </recommendedName>
</protein>
<name>A0A2A2LSN5_9BILA</name>
<dbReference type="EMBL" id="LIAE01006466">
    <property type="protein sequence ID" value="PAV89223.1"/>
    <property type="molecule type" value="Genomic_DNA"/>
</dbReference>
<feature type="compositionally biased region" description="Basic and acidic residues" evidence="1">
    <location>
        <begin position="206"/>
        <end position="233"/>
    </location>
</feature>
<evidence type="ECO:0000256" key="2">
    <source>
        <dbReference type="SAM" id="SignalP"/>
    </source>
</evidence>
<dbReference type="InterPro" id="IPR026321">
    <property type="entry name" value="CC134"/>
</dbReference>
<feature type="signal peptide" evidence="2">
    <location>
        <begin position="1"/>
        <end position="16"/>
    </location>
</feature>
<feature type="chain" id="PRO_5012494362" description="Coiled-coil domain-containing protein 134" evidence="2">
    <location>
        <begin position="17"/>
        <end position="249"/>
    </location>
</feature>
<accession>A0A2A2LSN5</accession>
<reference evidence="3 4" key="1">
    <citation type="journal article" date="2017" name="Curr. Biol.">
        <title>Genome architecture and evolution of a unichromosomal asexual nematode.</title>
        <authorList>
            <person name="Fradin H."/>
            <person name="Zegar C."/>
            <person name="Gutwein M."/>
            <person name="Lucas J."/>
            <person name="Kovtun M."/>
            <person name="Corcoran D."/>
            <person name="Baugh L.R."/>
            <person name="Kiontke K."/>
            <person name="Gunsalus K."/>
            <person name="Fitch D.H."/>
            <person name="Piano F."/>
        </authorList>
    </citation>
    <scope>NUCLEOTIDE SEQUENCE [LARGE SCALE GENOMIC DNA]</scope>
    <source>
        <strain evidence="3">PF1309</strain>
    </source>
</reference>
<proteinExistence type="predicted"/>
<dbReference type="PANTHER" id="PTHR14735:SF1">
    <property type="entry name" value="COILED-COIL DOMAIN-CONTAINING PROTEIN 134"/>
    <property type="match status" value="1"/>
</dbReference>
<evidence type="ECO:0000313" key="4">
    <source>
        <dbReference type="Proteomes" id="UP000218231"/>
    </source>
</evidence>
<evidence type="ECO:0000313" key="3">
    <source>
        <dbReference type="EMBL" id="PAV89223.1"/>
    </source>
</evidence>
<dbReference type="PANTHER" id="PTHR14735">
    <property type="entry name" value="COILED-COIL DOMAIN-CONTAINING PROTEIN 134"/>
    <property type="match status" value="1"/>
</dbReference>
<dbReference type="OrthoDB" id="5854099at2759"/>
<feature type="region of interest" description="Disordered" evidence="1">
    <location>
        <begin position="196"/>
        <end position="249"/>
    </location>
</feature>